<accession>A0A9E5DEC1</accession>
<keyword evidence="3" id="KW-1185">Reference proteome</keyword>
<proteinExistence type="predicted"/>
<dbReference type="InterPro" id="IPR036237">
    <property type="entry name" value="Xyl_isomerase-like_sf"/>
</dbReference>
<gene>
    <name evidence="2" type="ORF">FKB36_02725</name>
</gene>
<feature type="domain" description="Xylose isomerase-like TIM barrel" evidence="1">
    <location>
        <begin position="45"/>
        <end position="255"/>
    </location>
</feature>
<comment type="caution">
    <text evidence="2">The sequence shown here is derived from an EMBL/GenBank/DDBJ whole genome shotgun (WGS) entry which is preliminary data.</text>
</comment>
<dbReference type="Pfam" id="PF01261">
    <property type="entry name" value="AP_endonuc_2"/>
    <property type="match status" value="1"/>
</dbReference>
<dbReference type="RefSeq" id="WP_261596483.1">
    <property type="nucleotide sequence ID" value="NZ_VHLL01000001.1"/>
</dbReference>
<dbReference type="AlphaFoldDB" id="A0A9E5DEC1"/>
<evidence type="ECO:0000259" key="1">
    <source>
        <dbReference type="Pfam" id="PF01261"/>
    </source>
</evidence>
<name>A0A9E5DEC1_9EURY</name>
<protein>
    <submittedName>
        <fullName evidence="2">TIM barrel protein</fullName>
    </submittedName>
</protein>
<dbReference type="InterPro" id="IPR013022">
    <property type="entry name" value="Xyl_isomerase-like_TIM-brl"/>
</dbReference>
<evidence type="ECO:0000313" key="3">
    <source>
        <dbReference type="Proteomes" id="UP001065682"/>
    </source>
</evidence>
<dbReference type="Proteomes" id="UP001065682">
    <property type="component" value="Unassembled WGS sequence"/>
</dbReference>
<dbReference type="EMBL" id="VHLL01000001">
    <property type="protein sequence ID" value="MCT8336435.1"/>
    <property type="molecule type" value="Genomic_DNA"/>
</dbReference>
<organism evidence="2 3">
    <name type="scientific">Methanoculleus formosensis</name>
    <dbReference type="NCBI Taxonomy" id="2590886"/>
    <lineage>
        <taxon>Archaea</taxon>
        <taxon>Methanobacteriati</taxon>
        <taxon>Methanobacteriota</taxon>
        <taxon>Stenosarchaea group</taxon>
        <taxon>Methanomicrobia</taxon>
        <taxon>Methanomicrobiales</taxon>
        <taxon>Methanomicrobiaceae</taxon>
        <taxon>Methanoculleus</taxon>
    </lineage>
</organism>
<sequence>MIDHNLGGTVRLDDEETLALLAGLYDDGAIRHIQVQAVPLPRPVFRERLDRVAASGIPSVVHAPHHSHGVNPCAPAAYDDRPAKEIEEYIEEAMRQTLEAADILGAETIVLHAGRFEPGGRLAAIETFAHFLDRHNDPRFALENLPAVYAGYPLLGNTAGELTALAGEKITRFCLDFPHLACTANHRRLSFLDELEQFEELNVALHHLSNIRRGSITDEHLELDHPEGGLDLAAVVARLRRHPTVPTTLEYKDDSVDVYTRQVRVFAGLWEDRAGSEAHP</sequence>
<dbReference type="SUPFAM" id="SSF51658">
    <property type="entry name" value="Xylose isomerase-like"/>
    <property type="match status" value="1"/>
</dbReference>
<reference evidence="2" key="1">
    <citation type="submission" date="2019-06" db="EMBL/GenBank/DDBJ databases">
        <title>Methanoculleus strain from Tamsui River, Taipei, Taiwan.</title>
        <authorList>
            <person name="You Y.-T."/>
            <person name="Chen S.-C."/>
            <person name="Lai S.-J."/>
            <person name="Lee Y.-C."/>
            <person name="Lai M.-C."/>
        </authorList>
    </citation>
    <scope>NUCLEOTIDE SEQUENCE</scope>
    <source>
        <strain evidence="2">Afa-1</strain>
    </source>
</reference>
<evidence type="ECO:0000313" key="2">
    <source>
        <dbReference type="EMBL" id="MCT8336435.1"/>
    </source>
</evidence>
<dbReference type="Gene3D" id="3.20.20.150">
    <property type="entry name" value="Divalent-metal-dependent TIM barrel enzymes"/>
    <property type="match status" value="1"/>
</dbReference>